<dbReference type="SMART" id="SM00304">
    <property type="entry name" value="HAMP"/>
    <property type="match status" value="1"/>
</dbReference>
<comment type="similarity">
    <text evidence="2">Belongs to the methyl-accepting chemotaxis (MCP) protein family.</text>
</comment>
<dbReference type="PROSITE" id="PS50111">
    <property type="entry name" value="CHEMOTAXIS_TRANSDUC_2"/>
    <property type="match status" value="1"/>
</dbReference>
<dbReference type="InterPro" id="IPR004089">
    <property type="entry name" value="MCPsignal_dom"/>
</dbReference>
<dbReference type="CDD" id="cd06225">
    <property type="entry name" value="HAMP"/>
    <property type="match status" value="1"/>
</dbReference>
<keyword evidence="4" id="KW-1133">Transmembrane helix</keyword>
<accession>A0A176YVC8</accession>
<feature type="domain" description="Methyl-accepting transducer" evidence="5">
    <location>
        <begin position="288"/>
        <end position="543"/>
    </location>
</feature>
<dbReference type="GO" id="GO:0006935">
    <property type="term" value="P:chemotaxis"/>
    <property type="evidence" value="ECO:0007669"/>
    <property type="project" value="InterPro"/>
</dbReference>
<dbReference type="PRINTS" id="PR00260">
    <property type="entry name" value="CHEMTRNSDUCR"/>
</dbReference>
<reference evidence="7 8" key="1">
    <citation type="submission" date="2016-02" db="EMBL/GenBank/DDBJ databases">
        <title>Draft genome sequence of the strain BR 10247T Bradyrhizobium neotropicale isolated from nodules of Centrolobium paraense.</title>
        <authorList>
            <person name="Simoes-Araujo J.L."/>
            <person name="Barauna A.C."/>
            <person name="Silva K."/>
            <person name="Zilli J.E."/>
        </authorList>
    </citation>
    <scope>NUCLEOTIDE SEQUENCE [LARGE SCALE GENOMIC DNA]</scope>
    <source>
        <strain evidence="7 8">BR 10247</strain>
    </source>
</reference>
<protein>
    <submittedName>
        <fullName evidence="7">Chemotaxis protein</fullName>
    </submittedName>
</protein>
<dbReference type="Gene3D" id="1.10.287.950">
    <property type="entry name" value="Methyl-accepting chemotaxis protein"/>
    <property type="match status" value="1"/>
</dbReference>
<evidence type="ECO:0000256" key="1">
    <source>
        <dbReference type="ARBA" id="ARBA00023224"/>
    </source>
</evidence>
<dbReference type="Pfam" id="PF00015">
    <property type="entry name" value="MCPsignal"/>
    <property type="match status" value="1"/>
</dbReference>
<dbReference type="Proteomes" id="UP000077173">
    <property type="component" value="Unassembled WGS sequence"/>
</dbReference>
<evidence type="ECO:0000313" key="7">
    <source>
        <dbReference type="EMBL" id="OAF11159.1"/>
    </source>
</evidence>
<feature type="transmembrane region" description="Helical" evidence="4">
    <location>
        <begin position="196"/>
        <end position="219"/>
    </location>
</feature>
<dbReference type="GO" id="GO:0004888">
    <property type="term" value="F:transmembrane signaling receptor activity"/>
    <property type="evidence" value="ECO:0007669"/>
    <property type="project" value="InterPro"/>
</dbReference>
<evidence type="ECO:0000256" key="4">
    <source>
        <dbReference type="SAM" id="Phobius"/>
    </source>
</evidence>
<dbReference type="PROSITE" id="PS50885">
    <property type="entry name" value="HAMP"/>
    <property type="match status" value="1"/>
</dbReference>
<organism evidence="7 8">
    <name type="scientific">Bradyrhizobium neotropicale</name>
    <dbReference type="NCBI Taxonomy" id="1497615"/>
    <lineage>
        <taxon>Bacteria</taxon>
        <taxon>Pseudomonadati</taxon>
        <taxon>Pseudomonadota</taxon>
        <taxon>Alphaproteobacteria</taxon>
        <taxon>Hyphomicrobiales</taxon>
        <taxon>Nitrobacteraceae</taxon>
        <taxon>Bradyrhizobium</taxon>
    </lineage>
</organism>
<evidence type="ECO:0000259" key="5">
    <source>
        <dbReference type="PROSITE" id="PS50111"/>
    </source>
</evidence>
<dbReference type="EMBL" id="LSEF01000090">
    <property type="protein sequence ID" value="OAF11159.1"/>
    <property type="molecule type" value="Genomic_DNA"/>
</dbReference>
<keyword evidence="1 3" id="KW-0807">Transducer</keyword>
<gene>
    <name evidence="7" type="ORF">AXW67_23615</name>
</gene>
<proteinExistence type="inferred from homology"/>
<keyword evidence="4" id="KW-0472">Membrane</keyword>
<keyword evidence="4" id="KW-0812">Transmembrane</keyword>
<dbReference type="InterPro" id="IPR003660">
    <property type="entry name" value="HAMP_dom"/>
</dbReference>
<dbReference type="SUPFAM" id="SSF158472">
    <property type="entry name" value="HAMP domain-like"/>
    <property type="match status" value="1"/>
</dbReference>
<evidence type="ECO:0000256" key="3">
    <source>
        <dbReference type="PROSITE-ProRule" id="PRU00284"/>
    </source>
</evidence>
<dbReference type="AlphaFoldDB" id="A0A176YVC8"/>
<feature type="domain" description="HAMP" evidence="6">
    <location>
        <begin position="220"/>
        <end position="273"/>
    </location>
</feature>
<dbReference type="InterPro" id="IPR004090">
    <property type="entry name" value="Chemotax_Me-accpt_rcpt"/>
</dbReference>
<evidence type="ECO:0000259" key="6">
    <source>
        <dbReference type="PROSITE" id="PS50885"/>
    </source>
</evidence>
<dbReference type="GO" id="GO:0007165">
    <property type="term" value="P:signal transduction"/>
    <property type="evidence" value="ECO:0007669"/>
    <property type="project" value="UniProtKB-KW"/>
</dbReference>
<comment type="caution">
    <text evidence="7">The sequence shown here is derived from an EMBL/GenBank/DDBJ whole genome shotgun (WGS) entry which is preliminary data.</text>
</comment>
<dbReference type="Pfam" id="PF00672">
    <property type="entry name" value="HAMP"/>
    <property type="match status" value="1"/>
</dbReference>
<evidence type="ECO:0000313" key="8">
    <source>
        <dbReference type="Proteomes" id="UP000077173"/>
    </source>
</evidence>
<dbReference type="GO" id="GO:0016020">
    <property type="term" value="C:membrane"/>
    <property type="evidence" value="ECO:0007669"/>
    <property type="project" value="InterPro"/>
</dbReference>
<dbReference type="RefSeq" id="WP_063680766.1">
    <property type="nucleotide sequence ID" value="NZ_LSEF01000090.1"/>
</dbReference>
<dbReference type="Gene3D" id="6.10.340.10">
    <property type="match status" value="1"/>
</dbReference>
<dbReference type="PANTHER" id="PTHR32089:SF112">
    <property type="entry name" value="LYSOZYME-LIKE PROTEIN-RELATED"/>
    <property type="match status" value="1"/>
</dbReference>
<evidence type="ECO:0000256" key="2">
    <source>
        <dbReference type="ARBA" id="ARBA00029447"/>
    </source>
</evidence>
<dbReference type="PANTHER" id="PTHR32089">
    <property type="entry name" value="METHYL-ACCEPTING CHEMOTAXIS PROTEIN MCPB"/>
    <property type="match status" value="1"/>
</dbReference>
<dbReference type="SUPFAM" id="SSF58104">
    <property type="entry name" value="Methyl-accepting chemotaxis protein (MCP) signaling domain"/>
    <property type="match status" value="1"/>
</dbReference>
<keyword evidence="8" id="KW-1185">Reference proteome</keyword>
<name>A0A176YVC8_9BRAD</name>
<sequence>MTTDRSGNAAGLAGRFTLATKLYAIFALFALLTAGIAMLSDYNSRRSAELTAAIETANAAALNVERVNSLVYAVVMESRGVYMSTDPAVVKKYGEGLLKFNAQILDVVKRWETIVKADDADQFATFKKRIEQFVEFRKELVRRANEISPAAGREWGDNDANRSVRSALNKDLEALSKVYAERAKQISLETETNRRLSLVLTCLGGLALALVVIGIIIIARSIARPLSAITATIKQVADGAQNVTVPHTERADEIGALARAIQVFQEAMGRNRNLASQVSQESASREERARHIETSVEAFRDAIGAVMRGLTDNASVMRETAQTITRVTANASSRAGTAANATEQASHNVTAVAGAAEELSASVEEIGRQVRQSAGAVEQTGQRTEKSIAEIESLAAATQRIDGVLNLIQAIAEQTNLLALNATIEAARAGDAGRGFAVVAHEVKALAGQTAKATAEISENVSMIQASTRNAVEAVREIGGAVREINEVTSAIAGAIGQQDSATREISSNAQSAAQGNETLVANITSLRDAIGETDTAAASVLTQASSLTATAETLSREVEKFFQNLRSGAADSRVAKAG</sequence>
<feature type="transmembrane region" description="Helical" evidence="4">
    <location>
        <begin position="22"/>
        <end position="40"/>
    </location>
</feature>
<dbReference type="SMART" id="SM00283">
    <property type="entry name" value="MA"/>
    <property type="match status" value="1"/>
</dbReference>